<sequence>MSEASDNHHAAVHRLAAVGDAAGQQSREKSDPNSTKSAASARPLTAVDDPFFNTADAGNYLGIPKATLLTWRARRPGYGPRAVKAGGRLKYRLSELDRWLQAHEESFAEDESADASIPVPDRASPVRTRNRASRVGAGALRAARS</sequence>
<proteinExistence type="predicted"/>
<reference evidence="3 4" key="1">
    <citation type="submission" date="2023-07" db="EMBL/GenBank/DDBJ databases">
        <title>Sequencing the genomes of 1000 actinobacteria strains.</title>
        <authorList>
            <person name="Klenk H.-P."/>
        </authorList>
    </citation>
    <scope>NUCLEOTIDE SEQUENCE [LARGE SCALE GENOMIC DNA]</scope>
    <source>
        <strain evidence="3 4">GD13</strain>
    </source>
</reference>
<dbReference type="RefSeq" id="WP_181641711.1">
    <property type="nucleotide sequence ID" value="NZ_CCXJ01000171.1"/>
</dbReference>
<comment type="caution">
    <text evidence="3">The sequence shown here is derived from an EMBL/GenBank/DDBJ whole genome shotgun (WGS) entry which is preliminary data.</text>
</comment>
<evidence type="ECO:0000313" key="3">
    <source>
        <dbReference type="EMBL" id="MDP9823327.1"/>
    </source>
</evidence>
<evidence type="ECO:0000256" key="1">
    <source>
        <dbReference type="SAM" id="MobiDB-lite"/>
    </source>
</evidence>
<dbReference type="InterPro" id="IPR041657">
    <property type="entry name" value="HTH_17"/>
</dbReference>
<organism evidence="3 4">
    <name type="scientific">Nocardioides massiliensis</name>
    <dbReference type="NCBI Taxonomy" id="1325935"/>
    <lineage>
        <taxon>Bacteria</taxon>
        <taxon>Bacillati</taxon>
        <taxon>Actinomycetota</taxon>
        <taxon>Actinomycetes</taxon>
        <taxon>Propionibacteriales</taxon>
        <taxon>Nocardioidaceae</taxon>
        <taxon>Nocardioides</taxon>
    </lineage>
</organism>
<evidence type="ECO:0000259" key="2">
    <source>
        <dbReference type="Pfam" id="PF12728"/>
    </source>
</evidence>
<gene>
    <name evidence="3" type="ORF">J2S59_003136</name>
</gene>
<keyword evidence="4" id="KW-1185">Reference proteome</keyword>
<name>A0ABT9NSC9_9ACTN</name>
<accession>A0ABT9NSC9</accession>
<feature type="domain" description="Helix-turn-helix" evidence="2">
    <location>
        <begin position="52"/>
        <end position="103"/>
    </location>
</feature>
<dbReference type="EMBL" id="JAUSQM010000001">
    <property type="protein sequence ID" value="MDP9823327.1"/>
    <property type="molecule type" value="Genomic_DNA"/>
</dbReference>
<evidence type="ECO:0000313" key="4">
    <source>
        <dbReference type="Proteomes" id="UP001240447"/>
    </source>
</evidence>
<dbReference type="Pfam" id="PF12728">
    <property type="entry name" value="HTH_17"/>
    <property type="match status" value="1"/>
</dbReference>
<protein>
    <recommendedName>
        <fullName evidence="2">Helix-turn-helix domain-containing protein</fullName>
    </recommendedName>
</protein>
<feature type="region of interest" description="Disordered" evidence="1">
    <location>
        <begin position="107"/>
        <end position="145"/>
    </location>
</feature>
<feature type="region of interest" description="Disordered" evidence="1">
    <location>
        <begin position="1"/>
        <end position="47"/>
    </location>
</feature>
<dbReference type="Proteomes" id="UP001240447">
    <property type="component" value="Unassembled WGS sequence"/>
</dbReference>